<feature type="domain" description="IPT/TIG" evidence="4">
    <location>
        <begin position="1056"/>
        <end position="1141"/>
    </location>
</feature>
<dbReference type="EMBL" id="BAABBX010000009">
    <property type="protein sequence ID" value="GAA4187331.1"/>
    <property type="molecule type" value="Genomic_DNA"/>
</dbReference>
<dbReference type="Proteomes" id="UP001500213">
    <property type="component" value="Unassembled WGS sequence"/>
</dbReference>
<feature type="domain" description="IPT/TIG" evidence="4">
    <location>
        <begin position="777"/>
        <end position="874"/>
    </location>
</feature>
<keyword evidence="2" id="KW-1133">Transmembrane helix</keyword>
<keyword evidence="3" id="KW-0732">Signal</keyword>
<feature type="domain" description="IPT/TIG" evidence="4">
    <location>
        <begin position="502"/>
        <end position="583"/>
    </location>
</feature>
<feature type="region of interest" description="Disordered" evidence="1">
    <location>
        <begin position="909"/>
        <end position="937"/>
    </location>
</feature>
<reference evidence="6" key="1">
    <citation type="journal article" date="2019" name="Int. J. Syst. Evol. Microbiol.">
        <title>The Global Catalogue of Microorganisms (GCM) 10K type strain sequencing project: providing services to taxonomists for standard genome sequencing and annotation.</title>
        <authorList>
            <consortium name="The Broad Institute Genomics Platform"/>
            <consortium name="The Broad Institute Genome Sequencing Center for Infectious Disease"/>
            <person name="Wu L."/>
            <person name="Ma J."/>
        </authorList>
    </citation>
    <scope>NUCLEOTIDE SEQUENCE [LARGE SCALE GENOMIC DNA]</scope>
    <source>
        <strain evidence="6">JCM 17593</strain>
    </source>
</reference>
<dbReference type="InterPro" id="IPR002909">
    <property type="entry name" value="IPT_dom"/>
</dbReference>
<feature type="domain" description="IPT/TIG" evidence="4">
    <location>
        <begin position="973"/>
        <end position="1054"/>
    </location>
</feature>
<feature type="domain" description="IPT/TIG" evidence="4">
    <location>
        <begin position="678"/>
        <end position="775"/>
    </location>
</feature>
<evidence type="ECO:0000313" key="6">
    <source>
        <dbReference type="Proteomes" id="UP001500213"/>
    </source>
</evidence>
<evidence type="ECO:0000256" key="1">
    <source>
        <dbReference type="SAM" id="MobiDB-lite"/>
    </source>
</evidence>
<dbReference type="Pfam" id="PF01833">
    <property type="entry name" value="TIG"/>
    <property type="match status" value="14"/>
</dbReference>
<feature type="chain" id="PRO_5045394816" description="IPT/TIG domain-containing protein" evidence="3">
    <location>
        <begin position="36"/>
        <end position="1792"/>
    </location>
</feature>
<dbReference type="CDD" id="cd00102">
    <property type="entry name" value="IPT"/>
    <property type="match status" value="11"/>
</dbReference>
<name>A0ABP8APE3_9MICO</name>
<feature type="domain" description="IPT/TIG" evidence="4">
    <location>
        <begin position="585"/>
        <end position="676"/>
    </location>
</feature>
<feature type="domain" description="IPT/TIG" evidence="4">
    <location>
        <begin position="1143"/>
        <end position="1228"/>
    </location>
</feature>
<accession>A0ABP8APE3</accession>
<dbReference type="SMART" id="SM00429">
    <property type="entry name" value="IPT"/>
    <property type="match status" value="14"/>
</dbReference>
<feature type="domain" description="IPT/TIG" evidence="4">
    <location>
        <begin position="1400"/>
        <end position="1484"/>
    </location>
</feature>
<gene>
    <name evidence="5" type="ORF">GCM10022288_12170</name>
</gene>
<feature type="domain" description="IPT/TIG" evidence="4">
    <location>
        <begin position="1230"/>
        <end position="1315"/>
    </location>
</feature>
<feature type="domain" description="IPT/TIG" evidence="4">
    <location>
        <begin position="1317"/>
        <end position="1398"/>
    </location>
</feature>
<keyword evidence="2" id="KW-0812">Transmembrane</keyword>
<dbReference type="InterPro" id="IPR013783">
    <property type="entry name" value="Ig-like_fold"/>
</dbReference>
<evidence type="ECO:0000256" key="2">
    <source>
        <dbReference type="SAM" id="Phobius"/>
    </source>
</evidence>
<dbReference type="InterPro" id="IPR047900">
    <property type="entry name" value="Choice_anch_G"/>
</dbReference>
<feature type="domain" description="IPT/TIG" evidence="4">
    <location>
        <begin position="1657"/>
        <end position="1737"/>
    </location>
</feature>
<feature type="domain" description="IPT/TIG" evidence="4">
    <location>
        <begin position="1569"/>
        <end position="1649"/>
    </location>
</feature>
<feature type="domain" description="IPT/TIG" evidence="4">
    <location>
        <begin position="1486"/>
        <end position="1566"/>
    </location>
</feature>
<comment type="caution">
    <text evidence="5">The sequence shown here is derived from an EMBL/GenBank/DDBJ whole genome shotgun (WGS) entry which is preliminary data.</text>
</comment>
<dbReference type="Gene3D" id="2.60.40.10">
    <property type="entry name" value="Immunoglobulins"/>
    <property type="match status" value="14"/>
</dbReference>
<dbReference type="InterPro" id="IPR014756">
    <property type="entry name" value="Ig_E-set"/>
</dbReference>
<proteinExistence type="predicted"/>
<evidence type="ECO:0000259" key="4">
    <source>
        <dbReference type="SMART" id="SM00429"/>
    </source>
</evidence>
<evidence type="ECO:0000256" key="3">
    <source>
        <dbReference type="SAM" id="SignalP"/>
    </source>
</evidence>
<organism evidence="5 6">
    <name type="scientific">Gryllotalpicola kribbensis</name>
    <dbReference type="NCBI Taxonomy" id="993084"/>
    <lineage>
        <taxon>Bacteria</taxon>
        <taxon>Bacillati</taxon>
        <taxon>Actinomycetota</taxon>
        <taxon>Actinomycetes</taxon>
        <taxon>Micrococcales</taxon>
        <taxon>Microbacteriaceae</taxon>
        <taxon>Gryllotalpicola</taxon>
    </lineage>
</organism>
<dbReference type="RefSeq" id="WP_344774894.1">
    <property type="nucleotide sequence ID" value="NZ_BAABBX010000009.1"/>
</dbReference>
<keyword evidence="2" id="KW-0472">Membrane</keyword>
<dbReference type="InterPro" id="IPR031148">
    <property type="entry name" value="Plexin"/>
</dbReference>
<dbReference type="NCBIfam" id="NF033766">
    <property type="entry name" value="choice_anch_G"/>
    <property type="match status" value="1"/>
</dbReference>
<feature type="transmembrane region" description="Helical" evidence="2">
    <location>
        <begin position="1765"/>
        <end position="1786"/>
    </location>
</feature>
<dbReference type="PANTHER" id="PTHR22625:SF70">
    <property type="entry name" value="PLEXIN A, ISOFORM A"/>
    <property type="match status" value="1"/>
</dbReference>
<sequence length="1792" mass="172846">MRVSGGKRRLAPAAFVTSAVLALGVVGLTAAPAQAAPGDTSNAAAQVLGGSLLSAIDTDSVVGLGGSTAGYPSEPGPNSAGLDPSLLSAVDVNLGSVTLPLGDLIQLGAVTQFSQAEAGGTSNANSGVAESAGGLTVGNAQTTTPTAALIDLGPLLADAGLSSAIDQASVSVGAVSADASITDATTLDRSYNVASLDAQLHSQLVAGLTGDVDDLITNTVTPTINGLTGTITDTVNTALGTVGLLTAVAGADFDTNVSLTGVGDIGAAADTVLNQTLTSNDGAVTLNPATGTIDVDLAALAGGLNNRAPETPVLSADTLNALVQDVNDLLDQLGTNLVTAINQAIDGIGVHISSTLDSGNPLTGAFALSIDTTLGDLTAGNALPVNTGGSTGAFGLISGLAGLIVTALSGPLDTLVGGVVNGLIGTVTDTITGSDGLIQGVTTALDPVLRALGNVVGITLNHQTGGDTSGVSTETALQVTLLNSTAAQLNLATAQVGPNVVAPVITTLDPDHGPTTGGTSVTISGTGLAGATGVTVDGQTVDFVDNGDGTLTIPSMPAHDAGAADVVVTNPAGTSQPASYTYYEVPANLAIDPDAGPSAGGQTVTISGDNLDTATAVDFAGTSYSPAGSGGTGPFFTYDSEADTITLDTPAHAAGAVQVVVTNPGGDSAPLAYTYYDVPANLAIDPAAGPIDGGQTVTISGDGLAGATVVDFGGVDYYAADDPDAPAGAPTFTQDADTGDITLVTPASPTGAAGDVDVTVTNPAGTSDPVTYSYVAAPSNVSISPEAGPIAGGQTVTISGDDLGGATSVDFGGTTYYAEGDPDAPAGSPTFTQDAGTGDITLVTPASSTGDAQTVDVTVTTAGGTSAPVDYDYVAGPAITSVGPDSGPLAGGQTVTISGDDLGGATSVDFGDTTYYAEGDPDAPAGSPTFTQDPDTGDITLVTPAATDPGSVPVTVTAPGGTTPPFDYTYVAAPAISGMTPDEGPVTGGTTVTLTGTGFTDATSVTVDNVAATSFTVVSDTEITFVTPPHAAGDTQVIVTTAGGPSNPEAFTYVPVPTASALSPDSGPVAGGTEVTITGTGFVPGETSVTIGGTTVPASDVTVSSDGTSLTFTTPAGAAGAADVTVTTPGGTADAPQFTYVPVPTASALSPDSGPVAGGTEVTITGTGFVPGETSVTIGGTTVPASDVTVSSDGTSLTFTTPAGAAGAADVTVTTPGGTADAPQFTYVPVPTADTLSPSQGPATGGTSVTITGSGFVPGETTVTIGGTTVPASDVTVSSDGTSLTFTTPAGTAGAADVTVTTPGGTTGALPFTYIAVPAVTGMTPDSGPVAGGTTVTLTGSGFTGASTVTVDGVDVSTFTVDSDTQITLVTPPHAAGEAPVVVTTAGGDSEPQTFTYVPVPTATSLSPSMGPTTGGTTVTISGSGFVAGETTVTIGGVTIPAASVTVNSDGSLTFVTPAHAEGDVDVTVTTPGGTSGAQTFSYVAGPVITGLSPDSGPTTGGDEVTISGADLDGATEVTVDGQDVPFTQNPDGSITITTPPHAAGDADIVVTTAAGSSPAASYTYVSPPPTVSGIDPDQGPTTGGTQVTISGDDLGDATSVTVDGDDVPFTQNPDGSITVTMPPHDAGTAQIVVTTPSGSSDPVVFTYVSRDACVATPTSVSISPNHGPDTGGTTTVLTGTGYTGATAVSFGETPAASFTVASDTEIIAVTPPHLVGTVEVYVTTPCGVADPTYTYEATAAAAATAANGSGLGSGSALATTGQNLWLGGIVLGIGAILAGLGVMLGRRRREA</sequence>
<feature type="signal peptide" evidence="3">
    <location>
        <begin position="1"/>
        <end position="35"/>
    </location>
</feature>
<feature type="domain" description="IPT/TIG" evidence="4">
    <location>
        <begin position="876"/>
        <end position="971"/>
    </location>
</feature>
<dbReference type="PANTHER" id="PTHR22625">
    <property type="entry name" value="PLEXIN"/>
    <property type="match status" value="1"/>
</dbReference>
<protein>
    <recommendedName>
        <fullName evidence="4">IPT/TIG domain-containing protein</fullName>
    </recommendedName>
</protein>
<keyword evidence="6" id="KW-1185">Reference proteome</keyword>
<dbReference type="SUPFAM" id="SSF81296">
    <property type="entry name" value="E set domains"/>
    <property type="match status" value="14"/>
</dbReference>
<evidence type="ECO:0000313" key="5">
    <source>
        <dbReference type="EMBL" id="GAA4187331.1"/>
    </source>
</evidence>